<feature type="compositionally biased region" description="Basic and acidic residues" evidence="1">
    <location>
        <begin position="46"/>
        <end position="64"/>
    </location>
</feature>
<feature type="compositionally biased region" description="Basic residues" evidence="1">
    <location>
        <begin position="16"/>
        <end position="30"/>
    </location>
</feature>
<sequence length="64" mass="7749">MQPPLEPEEEFEGNLRKRVRAQRRKPKTHQIVHESGRGLKKTAMRIVERSKELKEKREKKEKEE</sequence>
<evidence type="ECO:0000313" key="3">
    <source>
        <dbReference type="Proteomes" id="UP000176628"/>
    </source>
</evidence>
<protein>
    <submittedName>
        <fullName evidence="2">Uncharacterized protein</fullName>
    </submittedName>
</protein>
<dbReference type="EMBL" id="MFAV01000044">
    <property type="protein sequence ID" value="OGD85805.1"/>
    <property type="molecule type" value="Genomic_DNA"/>
</dbReference>
<dbReference type="AlphaFoldDB" id="A0A1F5G1U7"/>
<comment type="caution">
    <text evidence="2">The sequence shown here is derived from an EMBL/GenBank/DDBJ whole genome shotgun (WGS) entry which is preliminary data.</text>
</comment>
<name>A0A1F5G1U7_9BACT</name>
<gene>
    <name evidence="2" type="ORF">A2Z23_00815</name>
</gene>
<dbReference type="Proteomes" id="UP000176628">
    <property type="component" value="Unassembled WGS sequence"/>
</dbReference>
<evidence type="ECO:0000313" key="2">
    <source>
        <dbReference type="EMBL" id="OGD85805.1"/>
    </source>
</evidence>
<feature type="region of interest" description="Disordered" evidence="1">
    <location>
        <begin position="1"/>
        <end position="64"/>
    </location>
</feature>
<organism evidence="2 3">
    <name type="scientific">Candidatus Curtissbacteria bacterium RBG_16_39_7</name>
    <dbReference type="NCBI Taxonomy" id="1797707"/>
    <lineage>
        <taxon>Bacteria</taxon>
        <taxon>Candidatus Curtissiibacteriota</taxon>
    </lineage>
</organism>
<reference evidence="2 3" key="1">
    <citation type="journal article" date="2016" name="Nat. Commun.">
        <title>Thousands of microbial genomes shed light on interconnected biogeochemical processes in an aquifer system.</title>
        <authorList>
            <person name="Anantharaman K."/>
            <person name="Brown C.T."/>
            <person name="Hug L.A."/>
            <person name="Sharon I."/>
            <person name="Castelle C.J."/>
            <person name="Probst A.J."/>
            <person name="Thomas B.C."/>
            <person name="Singh A."/>
            <person name="Wilkins M.J."/>
            <person name="Karaoz U."/>
            <person name="Brodie E.L."/>
            <person name="Williams K.H."/>
            <person name="Hubbard S.S."/>
            <person name="Banfield J.F."/>
        </authorList>
    </citation>
    <scope>NUCLEOTIDE SEQUENCE [LARGE SCALE GENOMIC DNA]</scope>
</reference>
<accession>A0A1F5G1U7</accession>
<evidence type="ECO:0000256" key="1">
    <source>
        <dbReference type="SAM" id="MobiDB-lite"/>
    </source>
</evidence>
<feature type="compositionally biased region" description="Acidic residues" evidence="1">
    <location>
        <begin position="1"/>
        <end position="12"/>
    </location>
</feature>
<proteinExistence type="predicted"/>